<gene>
    <name evidence="4" type="ORF">CVLEPA_LOCUS21670</name>
</gene>
<name>A0ABP0GFX6_CLALP</name>
<feature type="compositionally biased region" description="Basic residues" evidence="2">
    <location>
        <begin position="703"/>
        <end position="719"/>
    </location>
</feature>
<accession>A0ABP0GFX6</accession>
<dbReference type="Proteomes" id="UP001642483">
    <property type="component" value="Unassembled WGS sequence"/>
</dbReference>
<protein>
    <recommendedName>
        <fullName evidence="3">Class II aldolase/adducin N-terminal domain-containing protein</fullName>
    </recommendedName>
</protein>
<dbReference type="InterPro" id="IPR001303">
    <property type="entry name" value="Aldolase_II/adducin_N"/>
</dbReference>
<reference evidence="4 5" key="1">
    <citation type="submission" date="2024-02" db="EMBL/GenBank/DDBJ databases">
        <authorList>
            <person name="Daric V."/>
            <person name="Darras S."/>
        </authorList>
    </citation>
    <scope>NUCLEOTIDE SEQUENCE [LARGE SCALE GENOMIC DNA]</scope>
</reference>
<comment type="caution">
    <text evidence="4">The sequence shown here is derived from an EMBL/GenBank/DDBJ whole genome shotgun (WGS) entry which is preliminary data.</text>
</comment>
<dbReference type="InterPro" id="IPR036409">
    <property type="entry name" value="Aldolase_II/adducin_N_sf"/>
</dbReference>
<feature type="region of interest" description="Disordered" evidence="2">
    <location>
        <begin position="1"/>
        <end position="23"/>
    </location>
</feature>
<dbReference type="PANTHER" id="PTHR10672">
    <property type="entry name" value="ADDUCIN"/>
    <property type="match status" value="1"/>
</dbReference>
<keyword evidence="5" id="KW-1185">Reference proteome</keyword>
<dbReference type="SMART" id="SM01007">
    <property type="entry name" value="Aldolase_II"/>
    <property type="match status" value="1"/>
</dbReference>
<feature type="region of interest" description="Disordered" evidence="2">
    <location>
        <begin position="451"/>
        <end position="498"/>
    </location>
</feature>
<comment type="similarity">
    <text evidence="1">Belongs to the aldolase class II family. Adducin subfamily.</text>
</comment>
<dbReference type="NCBIfam" id="NF005451">
    <property type="entry name" value="PRK07044.1"/>
    <property type="match status" value="1"/>
</dbReference>
<evidence type="ECO:0000313" key="4">
    <source>
        <dbReference type="EMBL" id="CAK8689704.1"/>
    </source>
</evidence>
<feature type="region of interest" description="Disordered" evidence="2">
    <location>
        <begin position="512"/>
        <end position="541"/>
    </location>
</feature>
<feature type="compositionally biased region" description="Basic and acidic residues" evidence="2">
    <location>
        <begin position="626"/>
        <end position="635"/>
    </location>
</feature>
<dbReference type="InterPro" id="IPR051017">
    <property type="entry name" value="Aldolase-II_Adducin_sf"/>
</dbReference>
<sequence length="719" mass="78841">MKSLPTDADSNSKTKMCSLRKSESDVEVELGLHPARRPVNIEKDVSSLGQSKRVSSILRSPDFKEELETVVTDLLRSDKAGNHVFANAIANVISPFGQAGYAGNALHPMKTGIGCVSPINDLTGADTSMCSKGEKLLRCKLAALYRIVDLFGWSSTIYNHITVRVNQEQEHFLIHPFGLLYHEVSASKLLKVNMQGEVVDSGSTTLGFNLSGYTLHSAIHAARPDVHCVIHVHTTDAIAISCMEGGLLPISQEALIVGDVSYHNYHGILVDQKEKKAIQKHLGPTNKVMILQNHGLVACGETVEEAFHYLYFTMMACSIQMKAMSCVKPDKLIHLNRSLLKSRTEEVGRKDVTAGVESSIKWGPGEMMFEALVRMLDDMGYRSGYVYRNPILMKQKLKPKSGVEVPATAVGHTAVLPEDLEDAHDSLKPTTKAHWVNSPNQYTRVVQPVDEEPVSGASSQNGDASPRVKAKWKKSEDPGAPQTTSVRIAGPNQFVPTNTDPREVLALRRSIRGQGKNRAGPQSQLLYNVSPDRSQSSNQVVSSSKAIIQKGQEVEIVSPMGPPNPFNEMSNNGLKKYEKEVCGESHVKKDHSQGDAEVTEEKCAQVESTTKLNASEPAVEAILKVEDAHHADKNTKGATAEAKNVTTQKPKLDIDETQNIVVPEKSANFNSSNNARSSDDAHQSPDEEEVRKRETDSPGGKKSEKKKRRPLSFLKKKKN</sequence>
<evidence type="ECO:0000256" key="2">
    <source>
        <dbReference type="SAM" id="MobiDB-lite"/>
    </source>
</evidence>
<dbReference type="Gene3D" id="3.40.225.10">
    <property type="entry name" value="Class II aldolase/adducin N-terminal domain"/>
    <property type="match status" value="1"/>
</dbReference>
<evidence type="ECO:0000259" key="3">
    <source>
        <dbReference type="SMART" id="SM01007"/>
    </source>
</evidence>
<evidence type="ECO:0000313" key="5">
    <source>
        <dbReference type="Proteomes" id="UP001642483"/>
    </source>
</evidence>
<dbReference type="Pfam" id="PF00596">
    <property type="entry name" value="Aldolase_II"/>
    <property type="match status" value="1"/>
</dbReference>
<feature type="compositionally biased region" description="Low complexity" evidence="2">
    <location>
        <begin position="666"/>
        <end position="676"/>
    </location>
</feature>
<organism evidence="4 5">
    <name type="scientific">Clavelina lepadiformis</name>
    <name type="common">Light-bulb sea squirt</name>
    <name type="synonym">Ascidia lepadiformis</name>
    <dbReference type="NCBI Taxonomy" id="159417"/>
    <lineage>
        <taxon>Eukaryota</taxon>
        <taxon>Metazoa</taxon>
        <taxon>Chordata</taxon>
        <taxon>Tunicata</taxon>
        <taxon>Ascidiacea</taxon>
        <taxon>Aplousobranchia</taxon>
        <taxon>Clavelinidae</taxon>
        <taxon>Clavelina</taxon>
    </lineage>
</organism>
<dbReference type="PANTHER" id="PTHR10672:SF3">
    <property type="entry name" value="PROTEIN HU-LI TAI SHAO"/>
    <property type="match status" value="1"/>
</dbReference>
<feature type="region of interest" description="Disordered" evidence="2">
    <location>
        <begin position="626"/>
        <end position="719"/>
    </location>
</feature>
<feature type="compositionally biased region" description="Basic and acidic residues" evidence="2">
    <location>
        <begin position="677"/>
        <end position="702"/>
    </location>
</feature>
<evidence type="ECO:0000256" key="1">
    <source>
        <dbReference type="ARBA" id="ARBA00006274"/>
    </source>
</evidence>
<feature type="compositionally biased region" description="Polar residues" evidence="2">
    <location>
        <begin position="520"/>
        <end position="533"/>
    </location>
</feature>
<feature type="domain" description="Class II aldolase/adducin N-terminal" evidence="3">
    <location>
        <begin position="139"/>
        <end position="321"/>
    </location>
</feature>
<dbReference type="SUPFAM" id="SSF53639">
    <property type="entry name" value="AraD/HMP-PK domain-like"/>
    <property type="match status" value="1"/>
</dbReference>
<proteinExistence type="inferred from homology"/>
<dbReference type="EMBL" id="CAWYQH010000108">
    <property type="protein sequence ID" value="CAK8689704.1"/>
    <property type="molecule type" value="Genomic_DNA"/>
</dbReference>